<dbReference type="GO" id="GO:0004777">
    <property type="term" value="F:succinate-semialdehyde dehydrogenase (NAD+) activity"/>
    <property type="evidence" value="ECO:0000318"/>
    <property type="project" value="GO_Central"/>
</dbReference>
<dbReference type="AlphaFoldDB" id="A0A0D1BZT3"/>
<dbReference type="FunFam" id="3.40.605.10:FF:000063">
    <property type="entry name" value="Succinate-semialdehyde dehydrogenase, mitochondrial"/>
    <property type="match status" value="1"/>
</dbReference>
<name>A0A0D1BZT3_MYCMD</name>
<dbReference type="PANTHER" id="PTHR43353">
    <property type="entry name" value="SUCCINATE-SEMIALDEHYDE DEHYDROGENASE, MITOCHONDRIAL"/>
    <property type="match status" value="1"/>
</dbReference>
<evidence type="ECO:0000313" key="3">
    <source>
        <dbReference type="EMBL" id="KIS67232.1"/>
    </source>
</evidence>
<proteinExistence type="predicted"/>
<dbReference type="RefSeq" id="XP_011391184.1">
    <property type="nucleotide sequence ID" value="XM_011392882.1"/>
</dbReference>
<sequence>MRAQFDSLSGKKFNVVYPGDRKVVVASIPECNAQDVDDAVDSCFSAFQEFSQTTARQRSEMLRRLNELTLGNIDDVATLIVRENGKTRAEAVAEVKYAASFLAWFSNMAEVGAQGETIAAANPNMRAHTIRQPIGVVACLLPWNLPQAMATRKIAPALATGCTCIVKPAGATRLFTLAFAELVKRAGYADGCVNVVTALGNVAQVGKAICEHRLVRKVSLTGSTRVGKLIHGTRRQLALVVVMNDADLENARTGVLLAKLRTPRQTCVAANRILVQSRIHDTFVQALKQKFKDLQARPWSRRLCTVGSIDQRPRRAKLEYGGEPDSARAETGAFFYPPTILTRRTDDMLICPQESFGPVASIRRFETEHKAIEIANTSDAGLGAYLFTNHLRLAARMSSAIETRMVGINTAMLSASESALGGIRHSGFGKQASIHGMAEYQIMKTITTDIS</sequence>
<evidence type="ECO:0000313" key="4">
    <source>
        <dbReference type="Proteomes" id="UP000000561"/>
    </source>
</evidence>
<dbReference type="VEuPathDB" id="FungiDB:UMAG_10846"/>
<dbReference type="Proteomes" id="UP000000561">
    <property type="component" value="Chromosome 14"/>
</dbReference>
<dbReference type="KEGG" id="uma:UMAG_10846"/>
<dbReference type="GeneID" id="23566820"/>
<keyword evidence="4" id="KW-1185">Reference proteome</keyword>
<dbReference type="Gene3D" id="3.40.309.10">
    <property type="entry name" value="Aldehyde Dehydrogenase, Chain A, domain 2"/>
    <property type="match status" value="1"/>
</dbReference>
<dbReference type="EMBL" id="CM003153">
    <property type="protein sequence ID" value="KIS67232.1"/>
    <property type="molecule type" value="Genomic_DNA"/>
</dbReference>
<feature type="domain" description="Aldehyde dehydrogenase" evidence="2">
    <location>
        <begin position="10"/>
        <end position="446"/>
    </location>
</feature>
<protein>
    <recommendedName>
        <fullName evidence="2">Aldehyde dehydrogenase domain-containing protein</fullName>
    </recommendedName>
</protein>
<organism evidence="3 4">
    <name type="scientific">Mycosarcoma maydis</name>
    <name type="common">Corn smut fungus</name>
    <name type="synonym">Ustilago maydis</name>
    <dbReference type="NCBI Taxonomy" id="5270"/>
    <lineage>
        <taxon>Eukaryota</taxon>
        <taxon>Fungi</taxon>
        <taxon>Dikarya</taxon>
        <taxon>Basidiomycota</taxon>
        <taxon>Ustilaginomycotina</taxon>
        <taxon>Ustilaginomycetes</taxon>
        <taxon>Ustilaginales</taxon>
        <taxon>Ustilaginaceae</taxon>
        <taxon>Mycosarcoma</taxon>
    </lineage>
</organism>
<gene>
    <name evidence="3" type="ORF">UMAG_10846</name>
</gene>
<dbReference type="InterPro" id="IPR016161">
    <property type="entry name" value="Ald_DH/histidinol_DH"/>
</dbReference>
<reference evidence="3 4" key="1">
    <citation type="journal article" date="2006" name="Nature">
        <title>Insights from the genome of the biotrophic fungal plant pathogen Ustilago maydis.</title>
        <authorList>
            <person name="Kamper J."/>
            <person name="Kahmann R."/>
            <person name="Bolker M."/>
            <person name="Ma L.J."/>
            <person name="Brefort T."/>
            <person name="Saville B.J."/>
            <person name="Banuett F."/>
            <person name="Kronstad J.W."/>
            <person name="Gold S.E."/>
            <person name="Muller O."/>
            <person name="Perlin M.H."/>
            <person name="Wosten H.A."/>
            <person name="de Vries R."/>
            <person name="Ruiz-Herrera J."/>
            <person name="Reynaga-Pena C.G."/>
            <person name="Snetselaar K."/>
            <person name="McCann M."/>
            <person name="Perez-Martin J."/>
            <person name="Feldbrugge M."/>
            <person name="Basse C.W."/>
            <person name="Steinberg G."/>
            <person name="Ibeas J.I."/>
            <person name="Holloman W."/>
            <person name="Guzman P."/>
            <person name="Farman M."/>
            <person name="Stajich J.E."/>
            <person name="Sentandreu R."/>
            <person name="Gonzalez-Prieto J.M."/>
            <person name="Kennell J.C."/>
            <person name="Molina L."/>
            <person name="Schirawski J."/>
            <person name="Mendoza-Mendoza A."/>
            <person name="Greilinger D."/>
            <person name="Munch K."/>
            <person name="Rossel N."/>
            <person name="Scherer M."/>
            <person name="Vranes M."/>
            <person name="Ladendorf O."/>
            <person name="Vincon V."/>
            <person name="Fuchs U."/>
            <person name="Sandrock B."/>
            <person name="Meng S."/>
            <person name="Ho E.C."/>
            <person name="Cahill M.J."/>
            <person name="Boyce K.J."/>
            <person name="Klose J."/>
            <person name="Klosterman S.J."/>
            <person name="Deelstra H.J."/>
            <person name="Ortiz-Castellanos L."/>
            <person name="Li W."/>
            <person name="Sanchez-Alonso P."/>
            <person name="Schreier P.H."/>
            <person name="Hauser-Hahn I."/>
            <person name="Vaupel M."/>
            <person name="Koopmann E."/>
            <person name="Friedrich G."/>
            <person name="Voss H."/>
            <person name="Schluter T."/>
            <person name="Margolis J."/>
            <person name="Platt D."/>
            <person name="Swimmer C."/>
            <person name="Gnirke A."/>
            <person name="Chen F."/>
            <person name="Vysotskaia V."/>
            <person name="Mannhaupt G."/>
            <person name="Guldener U."/>
            <person name="Munsterkotter M."/>
            <person name="Haase D."/>
            <person name="Oesterheld M."/>
            <person name="Mewes H.W."/>
            <person name="Mauceli E.W."/>
            <person name="DeCaprio D."/>
            <person name="Wade C.M."/>
            <person name="Butler J."/>
            <person name="Young S."/>
            <person name="Jaffe D.B."/>
            <person name="Calvo S."/>
            <person name="Nusbaum C."/>
            <person name="Galagan J."/>
            <person name="Birren B.W."/>
        </authorList>
    </citation>
    <scope>NUCLEOTIDE SEQUENCE [LARGE SCALE GENOMIC DNA]</scope>
    <source>
        <strain evidence="4">DSM 14603 / FGSC 9021 / UM521</strain>
    </source>
</reference>
<dbReference type="STRING" id="237631.A0A0D1BZT3"/>
<dbReference type="InterPro" id="IPR050740">
    <property type="entry name" value="Aldehyde_DH_Superfamily"/>
</dbReference>
<dbReference type="Gene3D" id="3.40.605.10">
    <property type="entry name" value="Aldehyde Dehydrogenase, Chain A, domain 1"/>
    <property type="match status" value="1"/>
</dbReference>
<dbReference type="InterPro" id="IPR016162">
    <property type="entry name" value="Ald_DH_N"/>
</dbReference>
<dbReference type="PANTHER" id="PTHR43353:SF10">
    <property type="entry name" value="SUCCINATE-SEMIALDEHYDE DEHYDROGENASE (NADP+)"/>
    <property type="match status" value="1"/>
</dbReference>
<dbReference type="eggNOG" id="KOG2451">
    <property type="taxonomic scope" value="Eukaryota"/>
</dbReference>
<keyword evidence="1" id="KW-0560">Oxidoreductase</keyword>
<evidence type="ECO:0000256" key="1">
    <source>
        <dbReference type="ARBA" id="ARBA00023002"/>
    </source>
</evidence>
<evidence type="ECO:0000259" key="2">
    <source>
        <dbReference type="Pfam" id="PF00171"/>
    </source>
</evidence>
<dbReference type="InterPro" id="IPR016163">
    <property type="entry name" value="Ald_DH_C"/>
</dbReference>
<dbReference type="OrthoDB" id="310895at2759"/>
<dbReference type="InParanoid" id="A0A0D1BZT3"/>
<dbReference type="SUPFAM" id="SSF53720">
    <property type="entry name" value="ALDH-like"/>
    <property type="match status" value="1"/>
</dbReference>
<dbReference type="InterPro" id="IPR015590">
    <property type="entry name" value="Aldehyde_DH_dom"/>
</dbReference>
<accession>A0A0D1BZT3</accession>
<dbReference type="Pfam" id="PF00171">
    <property type="entry name" value="Aldedh"/>
    <property type="match status" value="1"/>
</dbReference>
<dbReference type="GO" id="GO:0009450">
    <property type="term" value="P:gamma-aminobutyric acid catabolic process"/>
    <property type="evidence" value="ECO:0000318"/>
    <property type="project" value="GO_Central"/>
</dbReference>